<protein>
    <recommendedName>
        <fullName evidence="9">ABC-type quaternary amine transporter</fullName>
        <ecNumber evidence="9">7.6.2.9</ecNumber>
    </recommendedName>
</protein>
<organism evidence="12 13">
    <name type="scientific">Jonesia denitrificans (strain ATCC 14870 / DSM 20603 / BCRC 15368 / CIP 55.134 / JCM 11481 / NBRC 15587 / NCTC 10816 / Prevot 55134)</name>
    <name type="common">Listeria denitrificans</name>
    <dbReference type="NCBI Taxonomy" id="471856"/>
    <lineage>
        <taxon>Bacteria</taxon>
        <taxon>Bacillati</taxon>
        <taxon>Actinomycetota</taxon>
        <taxon>Actinomycetes</taxon>
        <taxon>Micrococcales</taxon>
        <taxon>Jonesiaceae</taxon>
        <taxon>Jonesia</taxon>
    </lineage>
</organism>
<dbReference type="OrthoDB" id="3180400at2"/>
<keyword evidence="8" id="KW-0472">Membrane</keyword>
<feature type="domain" description="ABC transporter" evidence="11">
    <location>
        <begin position="3"/>
        <end position="238"/>
    </location>
</feature>
<dbReference type="Gene3D" id="3.40.50.300">
    <property type="entry name" value="P-loop containing nucleotide triphosphate hydrolases"/>
    <property type="match status" value="1"/>
</dbReference>
<dbReference type="GO" id="GO:0016020">
    <property type="term" value="C:membrane"/>
    <property type="evidence" value="ECO:0007669"/>
    <property type="project" value="InterPro"/>
</dbReference>
<evidence type="ECO:0000256" key="3">
    <source>
        <dbReference type="ARBA" id="ARBA00022496"/>
    </source>
</evidence>
<dbReference type="PANTHER" id="PTHR42781:SF4">
    <property type="entry name" value="SPERMIDINE_PUTRESCINE IMPORT ATP-BINDING PROTEIN POTA"/>
    <property type="match status" value="1"/>
</dbReference>
<dbReference type="AlphaFoldDB" id="C7QZ80"/>
<keyword evidence="4" id="KW-0547">Nucleotide-binding</keyword>
<evidence type="ECO:0000313" key="12">
    <source>
        <dbReference type="EMBL" id="ACV07988.1"/>
    </source>
</evidence>
<dbReference type="InterPro" id="IPR017871">
    <property type="entry name" value="ABC_transporter-like_CS"/>
</dbReference>
<dbReference type="InterPro" id="IPR015853">
    <property type="entry name" value="ABC_transpr_FbpC"/>
</dbReference>
<dbReference type="PROSITE" id="PS50893">
    <property type="entry name" value="ABC_TRANSPORTER_2"/>
    <property type="match status" value="1"/>
</dbReference>
<dbReference type="InterPro" id="IPR050093">
    <property type="entry name" value="ABC_SmlMolc_Importer"/>
</dbReference>
<evidence type="ECO:0000256" key="9">
    <source>
        <dbReference type="ARBA" id="ARBA00066388"/>
    </source>
</evidence>
<evidence type="ECO:0000313" key="13">
    <source>
        <dbReference type="Proteomes" id="UP000000628"/>
    </source>
</evidence>
<dbReference type="InterPro" id="IPR003593">
    <property type="entry name" value="AAA+_ATPase"/>
</dbReference>
<reference evidence="12 13" key="1">
    <citation type="journal article" date="2009" name="Stand. Genomic Sci.">
        <title>Complete genome sequence of Jonesia denitrificans type strain (Prevot 55134).</title>
        <authorList>
            <person name="Pukall R."/>
            <person name="Gehrich-Schroter G."/>
            <person name="Lapidus A."/>
            <person name="Nolan M."/>
            <person name="Glavina Del Rio T."/>
            <person name="Lucas S."/>
            <person name="Chen F."/>
            <person name="Tice H."/>
            <person name="Pitluck S."/>
            <person name="Cheng J.F."/>
            <person name="Copeland A."/>
            <person name="Saunders E."/>
            <person name="Brettin T."/>
            <person name="Detter J.C."/>
            <person name="Bruce D."/>
            <person name="Goodwin L."/>
            <person name="Pati A."/>
            <person name="Ivanova N."/>
            <person name="Mavromatis K."/>
            <person name="Ovchinnikova G."/>
            <person name="Chen A."/>
            <person name="Palaniappan K."/>
            <person name="Land M."/>
            <person name="Hauser L."/>
            <person name="Chang Y.J."/>
            <person name="Jeffries C.D."/>
            <person name="Chain P."/>
            <person name="Goker M."/>
            <person name="Bristow J."/>
            <person name="Eisen J.A."/>
            <person name="Markowitz V."/>
            <person name="Hugenholtz P."/>
            <person name="Kyrpides N.C."/>
            <person name="Klenk H.P."/>
            <person name="Han C."/>
        </authorList>
    </citation>
    <scope>NUCLEOTIDE SEQUENCE [LARGE SCALE GENOMIC DNA]</scope>
    <source>
        <strain evidence="13">ATCC 14870 / DSM 20603 / BCRC 15368 / CIP 55.134 / JCM 11481 / NBRC 15587 / NCTC 10816 / Prevot 55134</strain>
    </source>
</reference>
<dbReference type="SUPFAM" id="SSF52540">
    <property type="entry name" value="P-loop containing nucleoside triphosphate hydrolases"/>
    <property type="match status" value="1"/>
</dbReference>
<dbReference type="PROSITE" id="PS00211">
    <property type="entry name" value="ABC_TRANSPORTER_1"/>
    <property type="match status" value="1"/>
</dbReference>
<dbReference type="EMBL" id="CP001706">
    <property type="protein sequence ID" value="ACV07988.1"/>
    <property type="molecule type" value="Genomic_DNA"/>
</dbReference>
<gene>
    <name evidence="12" type="ordered locus">Jden_0316</name>
</gene>
<proteinExistence type="predicted"/>
<dbReference type="eggNOG" id="COG3842">
    <property type="taxonomic scope" value="Bacteria"/>
</dbReference>
<dbReference type="GO" id="GO:0005524">
    <property type="term" value="F:ATP binding"/>
    <property type="evidence" value="ECO:0007669"/>
    <property type="project" value="UniProtKB-KW"/>
</dbReference>
<evidence type="ECO:0000256" key="10">
    <source>
        <dbReference type="SAM" id="MobiDB-lite"/>
    </source>
</evidence>
<evidence type="ECO:0000256" key="1">
    <source>
        <dbReference type="ARBA" id="ARBA00022448"/>
    </source>
</evidence>
<dbReference type="GO" id="GO:0015418">
    <property type="term" value="F:ABC-type quaternary ammonium compound transporting activity"/>
    <property type="evidence" value="ECO:0007669"/>
    <property type="project" value="UniProtKB-EC"/>
</dbReference>
<evidence type="ECO:0000256" key="5">
    <source>
        <dbReference type="ARBA" id="ARBA00022840"/>
    </source>
</evidence>
<sequence length="342" mass="37423">MTLTLEDLTVTYGTYTAVNNITLTVPDGEILGLLGPSGCGKSTLLRAIAGLEHPTHGRITYNNTPMNTVPVHKRNFGLMFQDGQLFPHKNVAANIAYGLTTHTPRTTRPTRQQRNTRVNELLTLVGLTGYNTRDITTMSGGERQRVALARALAPHPTLLLLDEPLSALDKELRERLATDLRTILRTTNTTAIFVTHDQDEAFTICDRVAIMRNGTIPQIDTPEKLWRAPANRHIAEFLGYEAILTDTPFTGYAPGHHTITAINPPTTTPTPPTQTPTPNTTLTGTLTDRLFRQGHPMARVTIPTIGTLTCHITPTLDPQPGDTVTLTPHQPPPCTPPQPLAQ</sequence>
<evidence type="ECO:0000256" key="2">
    <source>
        <dbReference type="ARBA" id="ARBA00022475"/>
    </source>
</evidence>
<evidence type="ECO:0000259" key="11">
    <source>
        <dbReference type="PROSITE" id="PS50893"/>
    </source>
</evidence>
<dbReference type="RefSeq" id="WP_015770617.1">
    <property type="nucleotide sequence ID" value="NC_013174.1"/>
</dbReference>
<keyword evidence="3" id="KW-0410">Iron transport</keyword>
<dbReference type="PANTHER" id="PTHR42781">
    <property type="entry name" value="SPERMIDINE/PUTRESCINE IMPORT ATP-BINDING PROTEIN POTA"/>
    <property type="match status" value="1"/>
</dbReference>
<dbReference type="GO" id="GO:0016887">
    <property type="term" value="F:ATP hydrolysis activity"/>
    <property type="evidence" value="ECO:0007669"/>
    <property type="project" value="InterPro"/>
</dbReference>
<dbReference type="GO" id="GO:0015408">
    <property type="term" value="F:ABC-type ferric iron transporter activity"/>
    <property type="evidence" value="ECO:0007669"/>
    <property type="project" value="InterPro"/>
</dbReference>
<dbReference type="EC" id="7.6.2.9" evidence="9"/>
<dbReference type="CDD" id="cd03259">
    <property type="entry name" value="ABC_Carb_Solutes_like"/>
    <property type="match status" value="1"/>
</dbReference>
<evidence type="ECO:0000256" key="8">
    <source>
        <dbReference type="ARBA" id="ARBA00023136"/>
    </source>
</evidence>
<name>C7QZ80_JONDD</name>
<accession>C7QZ80</accession>
<keyword evidence="13" id="KW-1185">Reference proteome</keyword>
<dbReference type="STRING" id="471856.Jden_0316"/>
<dbReference type="SMART" id="SM00382">
    <property type="entry name" value="AAA"/>
    <property type="match status" value="1"/>
</dbReference>
<feature type="compositionally biased region" description="Pro residues" evidence="10">
    <location>
        <begin position="329"/>
        <end position="342"/>
    </location>
</feature>
<feature type="region of interest" description="Disordered" evidence="10">
    <location>
        <begin position="314"/>
        <end position="342"/>
    </location>
</feature>
<dbReference type="InterPro" id="IPR003439">
    <property type="entry name" value="ABC_transporter-like_ATP-bd"/>
</dbReference>
<dbReference type="FunFam" id="3.40.50.300:FF:000425">
    <property type="entry name" value="Probable ABC transporter, ATP-binding subunit"/>
    <property type="match status" value="1"/>
</dbReference>
<keyword evidence="2" id="KW-1003">Cell membrane</keyword>
<evidence type="ECO:0000256" key="6">
    <source>
        <dbReference type="ARBA" id="ARBA00023004"/>
    </source>
</evidence>
<keyword evidence="1" id="KW-0813">Transport</keyword>
<dbReference type="HOGENOM" id="CLU_000604_1_1_11"/>
<evidence type="ECO:0000256" key="7">
    <source>
        <dbReference type="ARBA" id="ARBA00023065"/>
    </source>
</evidence>
<dbReference type="Pfam" id="PF00005">
    <property type="entry name" value="ABC_tran"/>
    <property type="match status" value="1"/>
</dbReference>
<keyword evidence="6" id="KW-0408">Iron</keyword>
<dbReference type="Proteomes" id="UP000000628">
    <property type="component" value="Chromosome"/>
</dbReference>
<dbReference type="KEGG" id="jde:Jden_0316"/>
<keyword evidence="5" id="KW-0067">ATP-binding</keyword>
<evidence type="ECO:0000256" key="4">
    <source>
        <dbReference type="ARBA" id="ARBA00022741"/>
    </source>
</evidence>
<dbReference type="InterPro" id="IPR027417">
    <property type="entry name" value="P-loop_NTPase"/>
</dbReference>
<keyword evidence="7" id="KW-0406">Ion transport</keyword>